<protein>
    <submittedName>
        <fullName evidence="1">Uncharacterized protein</fullName>
    </submittedName>
</protein>
<dbReference type="RefSeq" id="WP_176801495.1">
    <property type="nucleotide sequence ID" value="NZ_FNGV01000023.1"/>
</dbReference>
<dbReference type="Proteomes" id="UP000199440">
    <property type="component" value="Unassembled WGS sequence"/>
</dbReference>
<gene>
    <name evidence="1" type="ORF">SAMN04488514_12316</name>
</gene>
<evidence type="ECO:0000313" key="2">
    <source>
        <dbReference type="Proteomes" id="UP000199440"/>
    </source>
</evidence>
<proteinExistence type="predicted"/>
<keyword evidence="2" id="KW-1185">Reference proteome</keyword>
<dbReference type="AlphaFoldDB" id="A0A1G9YIE4"/>
<sequence>MDNKLVKKSKFMQCTTGGLAVSPPALVNFKANITVGQVKEYNKRLHCGVY</sequence>
<dbReference type="STRING" id="192904.SAMN04488514_12316"/>
<reference evidence="1 2" key="1">
    <citation type="submission" date="2016-10" db="EMBL/GenBank/DDBJ databases">
        <authorList>
            <person name="de Groot N.N."/>
        </authorList>
    </citation>
    <scope>NUCLEOTIDE SEQUENCE [LARGE SCALE GENOMIC DNA]</scope>
    <source>
        <strain evidence="1 2">DSM 19886</strain>
    </source>
</reference>
<organism evidence="1 2">
    <name type="scientific">Kriegella aquimaris</name>
    <dbReference type="NCBI Taxonomy" id="192904"/>
    <lineage>
        <taxon>Bacteria</taxon>
        <taxon>Pseudomonadati</taxon>
        <taxon>Bacteroidota</taxon>
        <taxon>Flavobacteriia</taxon>
        <taxon>Flavobacteriales</taxon>
        <taxon>Flavobacteriaceae</taxon>
        <taxon>Kriegella</taxon>
    </lineage>
</organism>
<evidence type="ECO:0000313" key="1">
    <source>
        <dbReference type="EMBL" id="SDN08780.1"/>
    </source>
</evidence>
<name>A0A1G9YIE4_9FLAO</name>
<dbReference type="EMBL" id="FNGV01000023">
    <property type="protein sequence ID" value="SDN08780.1"/>
    <property type="molecule type" value="Genomic_DNA"/>
</dbReference>
<accession>A0A1G9YIE4</accession>